<evidence type="ECO:0000313" key="1">
    <source>
        <dbReference type="EMBL" id="CAE0046571.1"/>
    </source>
</evidence>
<evidence type="ECO:0000313" key="3">
    <source>
        <dbReference type="EMBL" id="CAE0046575.1"/>
    </source>
</evidence>
<name>A0A7S2ZP39_9RHOD</name>
<dbReference type="EMBL" id="HBHW01018921">
    <property type="protein sequence ID" value="CAE0046580.1"/>
    <property type="molecule type" value="Transcribed_RNA"/>
</dbReference>
<organism evidence="3">
    <name type="scientific">Rhodosorus marinus</name>
    <dbReference type="NCBI Taxonomy" id="101924"/>
    <lineage>
        <taxon>Eukaryota</taxon>
        <taxon>Rhodophyta</taxon>
        <taxon>Stylonematophyceae</taxon>
        <taxon>Stylonematales</taxon>
        <taxon>Stylonemataceae</taxon>
        <taxon>Rhodosorus</taxon>
    </lineage>
</organism>
<reference evidence="3" key="1">
    <citation type="submission" date="2021-01" db="EMBL/GenBank/DDBJ databases">
        <authorList>
            <person name="Corre E."/>
            <person name="Pelletier E."/>
            <person name="Niang G."/>
            <person name="Scheremetjew M."/>
            <person name="Finn R."/>
            <person name="Kale V."/>
            <person name="Holt S."/>
            <person name="Cochrane G."/>
            <person name="Meng A."/>
            <person name="Brown T."/>
            <person name="Cohen L."/>
        </authorList>
    </citation>
    <scope>NUCLEOTIDE SEQUENCE</scope>
    <source>
        <strain evidence="3">CCMP 769</strain>
    </source>
</reference>
<dbReference type="InterPro" id="IPR011989">
    <property type="entry name" value="ARM-like"/>
</dbReference>
<dbReference type="AlphaFoldDB" id="A0A7S2ZP39"/>
<protein>
    <recommendedName>
        <fullName evidence="6">Armadillo repeat-containing protein 8</fullName>
    </recommendedName>
</protein>
<dbReference type="EMBL" id="HBHW01018914">
    <property type="protein sequence ID" value="CAE0046573.1"/>
    <property type="molecule type" value="Transcribed_RNA"/>
</dbReference>
<evidence type="ECO:0000313" key="2">
    <source>
        <dbReference type="EMBL" id="CAE0046573.1"/>
    </source>
</evidence>
<evidence type="ECO:0000313" key="5">
    <source>
        <dbReference type="EMBL" id="CAE0046580.1"/>
    </source>
</evidence>
<evidence type="ECO:0000313" key="4">
    <source>
        <dbReference type="EMBL" id="CAE0046576.1"/>
    </source>
</evidence>
<accession>A0A7S2ZP39</accession>
<gene>
    <name evidence="1" type="ORF">RMAR00112_LOCUS14550</name>
    <name evidence="2" type="ORF">RMAR00112_LOCUS14552</name>
    <name evidence="3" type="ORF">RMAR00112_LOCUS14554</name>
    <name evidence="4" type="ORF">RMAR00112_LOCUS14555</name>
    <name evidence="5" type="ORF">RMAR00112_LOCUS14559</name>
</gene>
<sequence>MIHEREFWVKIEELVLVVDSQDKAYRSEVPEVEKLSRLARGRGSMVEHAAEVVVCLTEILCKYLRNYAIVMSILNIGDLLWSRGLIAKPRTCIERDTLESLEGALREHPKDFSIEGALVVLMLCVPSHQALKVMQEVDVLGTVTELLISSTTITAHGVRRALLLLWQMCREASFLGRSLLKIGGLEAVLKQLDLYRTDRLLTDSATLLLSIVTIDNQEISDEDAVETASVLFRVLQFFLHERAIVYQSCLALRNVTSQRVLCRSLVQQESSLRVLVRILHEWALEEYICADALALIRNAVVGDSDVAEILFRTEAAMESVASAMQNHDQSYEVLFRGAQVLRHAAFIAANRMRICQARGIHSISRALAYAKSMKSGDDEFHMNVILALGNACFNHQENKFMAGKTGALSQMVELLFRHRDHIQIQVAGLRTLRCLTDDNEFNARIAAGEEVLSLCTMDLVGHVENPDICENGFALLLNLCYCREMLERVLEADVENIITSIIETKHPNNRIVQIQSQRLLVVIQTPPQEVLDNPSLIANRYEDYIDEVVLPTRSSGVFRRALCG</sequence>
<dbReference type="EMBL" id="HBHW01018917">
    <property type="protein sequence ID" value="CAE0046576.1"/>
    <property type="molecule type" value="Transcribed_RNA"/>
</dbReference>
<dbReference type="EMBL" id="HBHW01018912">
    <property type="protein sequence ID" value="CAE0046571.1"/>
    <property type="molecule type" value="Transcribed_RNA"/>
</dbReference>
<dbReference type="Gene3D" id="1.25.10.10">
    <property type="entry name" value="Leucine-rich Repeat Variant"/>
    <property type="match status" value="2"/>
</dbReference>
<dbReference type="SUPFAM" id="SSF48371">
    <property type="entry name" value="ARM repeat"/>
    <property type="match status" value="1"/>
</dbReference>
<proteinExistence type="predicted"/>
<evidence type="ECO:0008006" key="6">
    <source>
        <dbReference type="Google" id="ProtNLM"/>
    </source>
</evidence>
<dbReference type="EMBL" id="HBHW01018916">
    <property type="protein sequence ID" value="CAE0046575.1"/>
    <property type="molecule type" value="Transcribed_RNA"/>
</dbReference>
<dbReference type="InterPro" id="IPR016024">
    <property type="entry name" value="ARM-type_fold"/>
</dbReference>